<dbReference type="HOGENOM" id="CLU_1732138_0_0_1"/>
<dbReference type="Proteomes" id="UP000053257">
    <property type="component" value="Unassembled WGS sequence"/>
</dbReference>
<evidence type="ECO:0000256" key="1">
    <source>
        <dbReference type="SAM" id="MobiDB-lite"/>
    </source>
</evidence>
<evidence type="ECO:0000313" key="2">
    <source>
        <dbReference type="EMBL" id="KIP04848.1"/>
    </source>
</evidence>
<reference evidence="2 3" key="1">
    <citation type="journal article" date="2014" name="PLoS Genet.">
        <title>Analysis of the Phlebiopsis gigantea genome, transcriptome and secretome provides insight into its pioneer colonization strategies of wood.</title>
        <authorList>
            <person name="Hori C."/>
            <person name="Ishida T."/>
            <person name="Igarashi K."/>
            <person name="Samejima M."/>
            <person name="Suzuki H."/>
            <person name="Master E."/>
            <person name="Ferreira P."/>
            <person name="Ruiz-Duenas F.J."/>
            <person name="Held B."/>
            <person name="Canessa P."/>
            <person name="Larrondo L.F."/>
            <person name="Schmoll M."/>
            <person name="Druzhinina I.S."/>
            <person name="Kubicek C.P."/>
            <person name="Gaskell J.A."/>
            <person name="Kersten P."/>
            <person name="St John F."/>
            <person name="Glasner J."/>
            <person name="Sabat G."/>
            <person name="Splinter BonDurant S."/>
            <person name="Syed K."/>
            <person name="Yadav J."/>
            <person name="Mgbeahuruike A.C."/>
            <person name="Kovalchuk A."/>
            <person name="Asiegbu F.O."/>
            <person name="Lackner G."/>
            <person name="Hoffmeister D."/>
            <person name="Rencoret J."/>
            <person name="Gutierrez A."/>
            <person name="Sun H."/>
            <person name="Lindquist E."/>
            <person name="Barry K."/>
            <person name="Riley R."/>
            <person name="Grigoriev I.V."/>
            <person name="Henrissat B."/>
            <person name="Kues U."/>
            <person name="Berka R.M."/>
            <person name="Martinez A.T."/>
            <person name="Covert S.F."/>
            <person name="Blanchette R.A."/>
            <person name="Cullen D."/>
        </authorList>
    </citation>
    <scope>NUCLEOTIDE SEQUENCE [LARGE SCALE GENOMIC DNA]</scope>
    <source>
        <strain evidence="2 3">11061_1 CR5-6</strain>
    </source>
</reference>
<feature type="compositionally biased region" description="Low complexity" evidence="1">
    <location>
        <begin position="107"/>
        <end position="116"/>
    </location>
</feature>
<evidence type="ECO:0000313" key="3">
    <source>
        <dbReference type="Proteomes" id="UP000053257"/>
    </source>
</evidence>
<proteinExistence type="predicted"/>
<keyword evidence="3" id="KW-1185">Reference proteome</keyword>
<sequence>MTFGRLRQCVWMRRRRAKASIKTTGDDTDVHPTCQRRVMGRRVQHTPQDGPATPSRCRRLPAPLQSWARPPSRAYVRAQPQRHQATVRGRRLFARALRASRRPRPPARQNRAAALRGPSTGPRARKQRMAGARQTSASVHAYYLVIVSVRH</sequence>
<dbReference type="EMBL" id="KN840560">
    <property type="protein sequence ID" value="KIP04848.1"/>
    <property type="molecule type" value="Genomic_DNA"/>
</dbReference>
<organism evidence="2 3">
    <name type="scientific">Phlebiopsis gigantea (strain 11061_1 CR5-6)</name>
    <name type="common">White-rot fungus</name>
    <name type="synonym">Peniophora gigantea</name>
    <dbReference type="NCBI Taxonomy" id="745531"/>
    <lineage>
        <taxon>Eukaryota</taxon>
        <taxon>Fungi</taxon>
        <taxon>Dikarya</taxon>
        <taxon>Basidiomycota</taxon>
        <taxon>Agaricomycotina</taxon>
        <taxon>Agaricomycetes</taxon>
        <taxon>Polyporales</taxon>
        <taxon>Phanerochaetaceae</taxon>
        <taxon>Phlebiopsis</taxon>
    </lineage>
</organism>
<feature type="compositionally biased region" description="Basic residues" evidence="1">
    <location>
        <begin position="88"/>
        <end position="105"/>
    </location>
</feature>
<gene>
    <name evidence="2" type="ORF">PHLGIDRAFT_178063</name>
</gene>
<dbReference type="AlphaFoldDB" id="A0A0C3PGI0"/>
<feature type="region of interest" description="Disordered" evidence="1">
    <location>
        <begin position="42"/>
        <end position="135"/>
    </location>
</feature>
<protein>
    <submittedName>
        <fullName evidence="2">Uncharacterized protein</fullName>
    </submittedName>
</protein>
<accession>A0A0C3PGI0</accession>
<name>A0A0C3PGI0_PHLG1</name>